<dbReference type="GO" id="GO:0005634">
    <property type="term" value="C:nucleus"/>
    <property type="evidence" value="ECO:0007669"/>
    <property type="project" value="InterPro"/>
</dbReference>
<keyword evidence="9" id="KW-0137">Centromere</keyword>
<sequence>MASSKQQESMLLTEHFTWPPISLIDDIINAVNEVLYRCTDSFETGLSAADPSLLGFADLYAAQGRTPEKDEDGQDIYPEAKLEIEEGVLKLETLMENAVDKNFDKLEIWTLRNVFALGRGKGGDEGLGDWVRLGHYEKLEPPSKDPNLTPEALYTLRRKLIETRKLNAVLIAEKTRNDAQIARLRALVQPNTTTTTTTTKRESRTSTSPTEQPPNQNNNAPFSFLTHTPAAQSLGLHSLPAPLTSTTSDKNTEKTAPLTTHTTFTTSQLPHLRQLLASLKPHLPTTALPSNTTPSHSSSSSSSSAAAATGGAAGLKGKEELTRERKVYVESQSKRILERRGVDTKDGVEGVWEGSSRVRAEEVRGLEGLVAGLNRRGNGDTGMGAKEKEEEDEKEKGEEDPDAMDTS</sequence>
<organism evidence="11 12">
    <name type="scientific">Pyrenophora seminiperda CCB06</name>
    <dbReference type="NCBI Taxonomy" id="1302712"/>
    <lineage>
        <taxon>Eukaryota</taxon>
        <taxon>Fungi</taxon>
        <taxon>Dikarya</taxon>
        <taxon>Ascomycota</taxon>
        <taxon>Pezizomycotina</taxon>
        <taxon>Dothideomycetes</taxon>
        <taxon>Pleosporomycetidae</taxon>
        <taxon>Pleosporales</taxon>
        <taxon>Pleosporineae</taxon>
        <taxon>Pleosporaceae</taxon>
        <taxon>Pyrenophora</taxon>
    </lineage>
</organism>
<keyword evidence="7" id="KW-0175">Coiled coil</keyword>
<gene>
    <name evidence="11" type="ORF">GMOD_00008372</name>
</gene>
<reference evidence="11 12" key="1">
    <citation type="journal article" date="2014" name="PLoS ONE">
        <title>De novo Genome Assembly of the Fungal Plant Pathogen Pyrenophora semeniperda.</title>
        <authorList>
            <person name="Soliai M.M."/>
            <person name="Meyer S.E."/>
            <person name="Udall J.A."/>
            <person name="Elzinga D.E."/>
            <person name="Hermansen R.A."/>
            <person name="Bodily P.M."/>
            <person name="Hart A.A."/>
            <person name="Coleman C.E."/>
        </authorList>
    </citation>
    <scope>NUCLEOTIDE SEQUENCE [LARGE SCALE GENOMIC DNA]</scope>
    <source>
        <strain evidence="11 12">CCB06</strain>
        <tissue evidence="11">Mycelium</tissue>
    </source>
</reference>
<dbReference type="OrthoDB" id="1884855at2759"/>
<evidence type="ECO:0000256" key="3">
    <source>
        <dbReference type="ARBA" id="ARBA00022454"/>
    </source>
</evidence>
<dbReference type="GO" id="GO:0051382">
    <property type="term" value="P:kinetochore assembly"/>
    <property type="evidence" value="ECO:0007669"/>
    <property type="project" value="TreeGrafter"/>
</dbReference>
<dbReference type="GO" id="GO:0000070">
    <property type="term" value="P:mitotic sister chromatid segregation"/>
    <property type="evidence" value="ECO:0007669"/>
    <property type="project" value="TreeGrafter"/>
</dbReference>
<evidence type="ECO:0000256" key="4">
    <source>
        <dbReference type="ARBA" id="ARBA00022618"/>
    </source>
</evidence>
<feature type="region of interest" description="Disordered" evidence="10">
    <location>
        <begin position="236"/>
        <end position="269"/>
    </location>
</feature>
<dbReference type="Pfam" id="PF05859">
    <property type="entry name" value="Mis12"/>
    <property type="match status" value="1"/>
</dbReference>
<evidence type="ECO:0000256" key="5">
    <source>
        <dbReference type="ARBA" id="ARBA00022776"/>
    </source>
</evidence>
<evidence type="ECO:0000313" key="12">
    <source>
        <dbReference type="Proteomes" id="UP000265663"/>
    </source>
</evidence>
<feature type="compositionally biased region" description="Polar residues" evidence="10">
    <location>
        <begin position="213"/>
        <end position="224"/>
    </location>
</feature>
<keyword evidence="12" id="KW-1185">Reference proteome</keyword>
<dbReference type="GO" id="GO:0000444">
    <property type="term" value="C:MIS12/MIND type complex"/>
    <property type="evidence" value="ECO:0007669"/>
    <property type="project" value="TreeGrafter"/>
</dbReference>
<dbReference type="PANTHER" id="PTHR14527">
    <property type="entry name" value="PROTEIN MIS12 HOMOLOG"/>
    <property type="match status" value="1"/>
</dbReference>
<feature type="compositionally biased region" description="Low complexity" evidence="10">
    <location>
        <begin position="255"/>
        <end position="266"/>
    </location>
</feature>
<evidence type="ECO:0000256" key="8">
    <source>
        <dbReference type="ARBA" id="ARBA00023306"/>
    </source>
</evidence>
<keyword evidence="3" id="KW-0158">Chromosome</keyword>
<evidence type="ECO:0000256" key="2">
    <source>
        <dbReference type="ARBA" id="ARBA00008643"/>
    </source>
</evidence>
<dbReference type="EMBL" id="KE747816">
    <property type="protein sequence ID" value="RMZ68646.1"/>
    <property type="molecule type" value="Genomic_DNA"/>
</dbReference>
<feature type="region of interest" description="Disordered" evidence="10">
    <location>
        <begin position="334"/>
        <end position="407"/>
    </location>
</feature>
<protein>
    <submittedName>
        <fullName evidence="11">MIND kinetochore complex component Mtw1</fullName>
    </submittedName>
</protein>
<comment type="subcellular location">
    <subcellularLocation>
        <location evidence="1">Chromosome</location>
        <location evidence="1">Centromere</location>
        <location evidence="1">Kinetochore</location>
    </subcellularLocation>
</comment>
<evidence type="ECO:0000256" key="9">
    <source>
        <dbReference type="ARBA" id="ARBA00023328"/>
    </source>
</evidence>
<comment type="similarity">
    <text evidence="2">Belongs to the mis12 family.</text>
</comment>
<dbReference type="PANTHER" id="PTHR14527:SF2">
    <property type="entry name" value="PROTEIN MIS12 HOMOLOG"/>
    <property type="match status" value="1"/>
</dbReference>
<proteinExistence type="inferred from homology"/>
<dbReference type="AlphaFoldDB" id="A0A3M7M2D8"/>
<feature type="compositionally biased region" description="Basic and acidic residues" evidence="10">
    <location>
        <begin position="356"/>
        <end position="365"/>
    </location>
</feature>
<feature type="compositionally biased region" description="Basic and acidic residues" evidence="10">
    <location>
        <begin position="334"/>
        <end position="348"/>
    </location>
</feature>
<feature type="region of interest" description="Disordered" evidence="10">
    <location>
        <begin position="283"/>
        <end position="318"/>
    </location>
</feature>
<dbReference type="Proteomes" id="UP000265663">
    <property type="component" value="Unassembled WGS sequence"/>
</dbReference>
<evidence type="ECO:0000256" key="6">
    <source>
        <dbReference type="ARBA" id="ARBA00022838"/>
    </source>
</evidence>
<evidence type="ECO:0000256" key="10">
    <source>
        <dbReference type="SAM" id="MobiDB-lite"/>
    </source>
</evidence>
<keyword evidence="5" id="KW-0498">Mitosis</keyword>
<dbReference type="GO" id="GO:0051301">
    <property type="term" value="P:cell division"/>
    <property type="evidence" value="ECO:0007669"/>
    <property type="project" value="UniProtKB-KW"/>
</dbReference>
<evidence type="ECO:0000256" key="7">
    <source>
        <dbReference type="ARBA" id="ARBA00023054"/>
    </source>
</evidence>
<name>A0A3M7M2D8_9PLEO</name>
<keyword evidence="8" id="KW-0131">Cell cycle</keyword>
<feature type="compositionally biased region" description="Low complexity" evidence="10">
    <location>
        <begin position="295"/>
        <end position="310"/>
    </location>
</feature>
<feature type="region of interest" description="Disordered" evidence="10">
    <location>
        <begin position="184"/>
        <end position="224"/>
    </location>
</feature>
<evidence type="ECO:0000313" key="11">
    <source>
        <dbReference type="EMBL" id="RMZ68646.1"/>
    </source>
</evidence>
<accession>A0A3M7M2D8</accession>
<keyword evidence="4" id="KW-0132">Cell division</keyword>
<feature type="compositionally biased region" description="Acidic residues" evidence="10">
    <location>
        <begin position="389"/>
        <end position="407"/>
    </location>
</feature>
<evidence type="ECO:0000256" key="1">
    <source>
        <dbReference type="ARBA" id="ARBA00004629"/>
    </source>
</evidence>
<dbReference type="InterPro" id="IPR008685">
    <property type="entry name" value="Centromere_Mis12"/>
</dbReference>
<keyword evidence="6" id="KW-0995">Kinetochore</keyword>